<comment type="caution">
    <text evidence="1">The sequence shown here is derived from an EMBL/GenBank/DDBJ whole genome shotgun (WGS) entry which is preliminary data.</text>
</comment>
<proteinExistence type="predicted"/>
<accession>A0ABQ4ZH12</accession>
<sequence>MNKACTKLSNIDPFQILENVLEAHTNAHVSILNKMWSNHNPILLYCKKVDFGPISFKGFHSWFERKDFDDIVNESWVKLSMGEDDSLRWLHDKLKDEDRMLRINRLQDLDDVEKLEAMDLV</sequence>
<reference evidence="1" key="1">
    <citation type="journal article" date="2022" name="Int. J. Mol. Sci.">
        <title>Draft Genome of Tanacetum Coccineum: Genomic Comparison of Closely Related Tanacetum-Family Plants.</title>
        <authorList>
            <person name="Yamashiro T."/>
            <person name="Shiraishi A."/>
            <person name="Nakayama K."/>
            <person name="Satake H."/>
        </authorList>
    </citation>
    <scope>NUCLEOTIDE SEQUENCE</scope>
</reference>
<protein>
    <submittedName>
        <fullName evidence="1">Uncharacterized protein</fullName>
    </submittedName>
</protein>
<dbReference type="Proteomes" id="UP001151760">
    <property type="component" value="Unassembled WGS sequence"/>
</dbReference>
<dbReference type="EMBL" id="BQNB010011354">
    <property type="protein sequence ID" value="GJS89488.1"/>
    <property type="molecule type" value="Genomic_DNA"/>
</dbReference>
<gene>
    <name evidence="1" type="ORF">Tco_0772124</name>
</gene>
<keyword evidence="2" id="KW-1185">Reference proteome</keyword>
<reference evidence="1" key="2">
    <citation type="submission" date="2022-01" db="EMBL/GenBank/DDBJ databases">
        <authorList>
            <person name="Yamashiro T."/>
            <person name="Shiraishi A."/>
            <person name="Satake H."/>
            <person name="Nakayama K."/>
        </authorList>
    </citation>
    <scope>NUCLEOTIDE SEQUENCE</scope>
</reference>
<evidence type="ECO:0000313" key="1">
    <source>
        <dbReference type="EMBL" id="GJS89488.1"/>
    </source>
</evidence>
<evidence type="ECO:0000313" key="2">
    <source>
        <dbReference type="Proteomes" id="UP001151760"/>
    </source>
</evidence>
<organism evidence="1 2">
    <name type="scientific">Tanacetum coccineum</name>
    <dbReference type="NCBI Taxonomy" id="301880"/>
    <lineage>
        <taxon>Eukaryota</taxon>
        <taxon>Viridiplantae</taxon>
        <taxon>Streptophyta</taxon>
        <taxon>Embryophyta</taxon>
        <taxon>Tracheophyta</taxon>
        <taxon>Spermatophyta</taxon>
        <taxon>Magnoliopsida</taxon>
        <taxon>eudicotyledons</taxon>
        <taxon>Gunneridae</taxon>
        <taxon>Pentapetalae</taxon>
        <taxon>asterids</taxon>
        <taxon>campanulids</taxon>
        <taxon>Asterales</taxon>
        <taxon>Asteraceae</taxon>
        <taxon>Asteroideae</taxon>
        <taxon>Anthemideae</taxon>
        <taxon>Anthemidinae</taxon>
        <taxon>Tanacetum</taxon>
    </lineage>
</organism>
<name>A0ABQ4ZH12_9ASTR</name>